<keyword evidence="2" id="KW-1133">Transmembrane helix</keyword>
<evidence type="ECO:0008006" key="5">
    <source>
        <dbReference type="Google" id="ProtNLM"/>
    </source>
</evidence>
<organism evidence="3 4">
    <name type="scientific">Microbacterium trichothecenolyticum</name>
    <name type="common">Aureobacterium trichothecenolyticum</name>
    <dbReference type="NCBI Taxonomy" id="69370"/>
    <lineage>
        <taxon>Bacteria</taxon>
        <taxon>Bacillati</taxon>
        <taxon>Actinomycetota</taxon>
        <taxon>Actinomycetes</taxon>
        <taxon>Micrococcales</taxon>
        <taxon>Microbacteriaceae</taxon>
        <taxon>Microbacterium</taxon>
    </lineage>
</organism>
<evidence type="ECO:0000256" key="2">
    <source>
        <dbReference type="SAM" id="Phobius"/>
    </source>
</evidence>
<keyword evidence="2" id="KW-0472">Membrane</keyword>
<evidence type="ECO:0000313" key="4">
    <source>
        <dbReference type="Proteomes" id="UP001226691"/>
    </source>
</evidence>
<dbReference type="EMBL" id="JAUTBF010000001">
    <property type="protein sequence ID" value="MDQ1123568.1"/>
    <property type="molecule type" value="Genomic_DNA"/>
</dbReference>
<protein>
    <recommendedName>
        <fullName evidence="5">Gram-positive cocci surface proteins LPxTG domain-containing protein</fullName>
    </recommendedName>
</protein>
<evidence type="ECO:0000256" key="1">
    <source>
        <dbReference type="SAM" id="MobiDB-lite"/>
    </source>
</evidence>
<comment type="caution">
    <text evidence="3">The sequence shown here is derived from an EMBL/GenBank/DDBJ whole genome shotgun (WGS) entry which is preliminary data.</text>
</comment>
<evidence type="ECO:0000313" key="3">
    <source>
        <dbReference type="EMBL" id="MDQ1123568.1"/>
    </source>
</evidence>
<feature type="transmembrane region" description="Helical" evidence="2">
    <location>
        <begin position="51"/>
        <end position="72"/>
    </location>
</feature>
<feature type="region of interest" description="Disordered" evidence="1">
    <location>
        <begin position="17"/>
        <end position="39"/>
    </location>
</feature>
<keyword evidence="4" id="KW-1185">Reference proteome</keyword>
<reference evidence="3 4" key="1">
    <citation type="submission" date="2023-07" db="EMBL/GenBank/DDBJ databases">
        <title>Functional and genomic diversity of the sorghum phyllosphere microbiome.</title>
        <authorList>
            <person name="Shade A."/>
        </authorList>
    </citation>
    <scope>NUCLEOTIDE SEQUENCE [LARGE SCALE GENOMIC DNA]</scope>
    <source>
        <strain evidence="3 4">SORGH_AS_1207</strain>
    </source>
</reference>
<feature type="compositionally biased region" description="Pro residues" evidence="1">
    <location>
        <begin position="23"/>
        <end position="35"/>
    </location>
</feature>
<accession>A0ABU0TV70</accession>
<dbReference type="Proteomes" id="UP001226691">
    <property type="component" value="Unassembled WGS sequence"/>
</dbReference>
<sequence length="76" mass="7683">MMNPVAASVPDDAFHVDVDITPLPTPPPSPTPSPSQLPDHGWLALTGIDPAWIVAGGALLLLAVGVALVVAARRGA</sequence>
<name>A0ABU0TV70_MICTR</name>
<keyword evidence="2" id="KW-0812">Transmembrane</keyword>
<proteinExistence type="predicted"/>
<gene>
    <name evidence="3" type="ORF">QE412_002141</name>
</gene>